<reference evidence="1 2" key="1">
    <citation type="submission" date="2016-10" db="EMBL/GenBank/DDBJ databases">
        <authorList>
            <person name="de Groot N.N."/>
        </authorList>
    </citation>
    <scope>NUCLEOTIDE SEQUENCE [LARGE SCALE GENOMIC DNA]</scope>
    <source>
        <strain evidence="1 2">DSM 7343</strain>
    </source>
</reference>
<protein>
    <submittedName>
        <fullName evidence="1">Uncharacterized protein</fullName>
    </submittedName>
</protein>
<gene>
    <name evidence="1" type="ORF">SAMN05660420_01809</name>
</gene>
<sequence length="58" mass="6843">MDKKFVVKDFVVIALLTSIWVNISELVRYFGYVRPQMQEYFTSIPEMGTIWDLQILAV</sequence>
<dbReference type="RefSeq" id="WP_217637471.1">
    <property type="nucleotide sequence ID" value="NZ_FNQN01000005.1"/>
</dbReference>
<evidence type="ECO:0000313" key="2">
    <source>
        <dbReference type="Proteomes" id="UP000199409"/>
    </source>
</evidence>
<accession>A0A1H4AG72</accession>
<dbReference type="STRING" id="37625.SAMN05660420_01809"/>
<evidence type="ECO:0000313" key="1">
    <source>
        <dbReference type="EMBL" id="SEA34534.1"/>
    </source>
</evidence>
<name>A0A1H4AG72_9BACT</name>
<organism evidence="1 2">
    <name type="scientific">Desulfuromusa kysingii</name>
    <dbReference type="NCBI Taxonomy" id="37625"/>
    <lineage>
        <taxon>Bacteria</taxon>
        <taxon>Pseudomonadati</taxon>
        <taxon>Thermodesulfobacteriota</taxon>
        <taxon>Desulfuromonadia</taxon>
        <taxon>Desulfuromonadales</taxon>
        <taxon>Geopsychrobacteraceae</taxon>
        <taxon>Desulfuromusa</taxon>
    </lineage>
</organism>
<dbReference type="AlphaFoldDB" id="A0A1H4AG72"/>
<dbReference type="EMBL" id="FNQN01000005">
    <property type="protein sequence ID" value="SEA34534.1"/>
    <property type="molecule type" value="Genomic_DNA"/>
</dbReference>
<proteinExistence type="predicted"/>
<dbReference type="Proteomes" id="UP000199409">
    <property type="component" value="Unassembled WGS sequence"/>
</dbReference>
<keyword evidence="2" id="KW-1185">Reference proteome</keyword>